<dbReference type="AlphaFoldDB" id="A0A6A5SIG6"/>
<dbReference type="Proteomes" id="UP000800038">
    <property type="component" value="Unassembled WGS sequence"/>
</dbReference>
<dbReference type="OrthoDB" id="3690295at2759"/>
<gene>
    <name evidence="1" type="ORF">EJ02DRAFT_494865</name>
</gene>
<keyword evidence="2" id="KW-1185">Reference proteome</keyword>
<proteinExistence type="predicted"/>
<protein>
    <submittedName>
        <fullName evidence="1">Uncharacterized protein</fullName>
    </submittedName>
</protein>
<accession>A0A6A5SIG6</accession>
<sequence length="330" mass="38384">MPKLVRRLRRTLLPQASRKFHILAAPSEIRLAIYEQIAPRGFLPYTHYRAYAGLFLSCKQIHNEMEYESLRAAPEILLAIQMYYETPMKIRPLRPASFSSLMHVTIGIPRWALFSTDILEDIFEAITPLMKLHLSSLTIGIEDLECQDDLLHLLRTLDPGELSHYLDAVDDLTSPILPRQGKEMIEYYGVRTTYADIVELATAINCLVAPQLCHGKHDKENHWCIRAYSIYPPPAITCNIRKIFLRLKKLHDEIYFPPNVYLCTSVRLRWSPTDETSRLRKEGWCNMWTDEHGTQKLFSKQMPAQFIWCKLEKQQHDSFQKKLKGLLKGS</sequence>
<evidence type="ECO:0000313" key="1">
    <source>
        <dbReference type="EMBL" id="KAF1940435.1"/>
    </source>
</evidence>
<evidence type="ECO:0000313" key="2">
    <source>
        <dbReference type="Proteomes" id="UP000800038"/>
    </source>
</evidence>
<organism evidence="1 2">
    <name type="scientific">Clathrospora elynae</name>
    <dbReference type="NCBI Taxonomy" id="706981"/>
    <lineage>
        <taxon>Eukaryota</taxon>
        <taxon>Fungi</taxon>
        <taxon>Dikarya</taxon>
        <taxon>Ascomycota</taxon>
        <taxon>Pezizomycotina</taxon>
        <taxon>Dothideomycetes</taxon>
        <taxon>Pleosporomycetidae</taxon>
        <taxon>Pleosporales</taxon>
        <taxon>Diademaceae</taxon>
        <taxon>Clathrospora</taxon>
    </lineage>
</organism>
<name>A0A6A5SIG6_9PLEO</name>
<reference evidence="1" key="1">
    <citation type="journal article" date="2020" name="Stud. Mycol.">
        <title>101 Dothideomycetes genomes: a test case for predicting lifestyles and emergence of pathogens.</title>
        <authorList>
            <person name="Haridas S."/>
            <person name="Albert R."/>
            <person name="Binder M."/>
            <person name="Bloem J."/>
            <person name="Labutti K."/>
            <person name="Salamov A."/>
            <person name="Andreopoulos B."/>
            <person name="Baker S."/>
            <person name="Barry K."/>
            <person name="Bills G."/>
            <person name="Bluhm B."/>
            <person name="Cannon C."/>
            <person name="Castanera R."/>
            <person name="Culley D."/>
            <person name="Daum C."/>
            <person name="Ezra D."/>
            <person name="Gonzalez J."/>
            <person name="Henrissat B."/>
            <person name="Kuo A."/>
            <person name="Liang C."/>
            <person name="Lipzen A."/>
            <person name="Lutzoni F."/>
            <person name="Magnuson J."/>
            <person name="Mondo S."/>
            <person name="Nolan M."/>
            <person name="Ohm R."/>
            <person name="Pangilinan J."/>
            <person name="Park H.-J."/>
            <person name="Ramirez L."/>
            <person name="Alfaro M."/>
            <person name="Sun H."/>
            <person name="Tritt A."/>
            <person name="Yoshinaga Y."/>
            <person name="Zwiers L.-H."/>
            <person name="Turgeon B."/>
            <person name="Goodwin S."/>
            <person name="Spatafora J."/>
            <person name="Crous P."/>
            <person name="Grigoriev I."/>
        </authorList>
    </citation>
    <scope>NUCLEOTIDE SEQUENCE</scope>
    <source>
        <strain evidence="1">CBS 161.51</strain>
    </source>
</reference>
<dbReference type="EMBL" id="ML976063">
    <property type="protein sequence ID" value="KAF1940435.1"/>
    <property type="molecule type" value="Genomic_DNA"/>
</dbReference>